<accession>A0A4C2E6L2</accession>
<name>A0A4C2E6L2_9SACH</name>
<dbReference type="Proteomes" id="UP000301737">
    <property type="component" value="Unassembled WGS sequence"/>
</dbReference>
<reference evidence="2 3" key="1">
    <citation type="submission" date="2019-01" db="EMBL/GenBank/DDBJ databases">
        <title>Draft Genome Sequencing of Zygosaccharomyces mellis Ca-7.</title>
        <authorList>
            <person name="Shiwa Y."/>
            <person name="Kanesaki Y."/>
            <person name="Ishige T."/>
            <person name="Mura K."/>
            <person name="Hori T."/>
            <person name="Tamura T."/>
        </authorList>
    </citation>
    <scope>NUCLEOTIDE SEQUENCE [LARGE SCALE GENOMIC DNA]</scope>
    <source>
        <strain evidence="2 3">Ca-7</strain>
    </source>
</reference>
<dbReference type="InterPro" id="IPR021264">
    <property type="entry name" value="AFUB_079030/YDR124W-like"/>
</dbReference>
<dbReference type="EMBL" id="BIMX01000002">
    <property type="protein sequence ID" value="GCE97628.1"/>
    <property type="molecule type" value="Genomic_DNA"/>
</dbReference>
<organism evidence="2 3">
    <name type="scientific">Zygosaccharomyces mellis</name>
    <dbReference type="NCBI Taxonomy" id="42258"/>
    <lineage>
        <taxon>Eukaryota</taxon>
        <taxon>Fungi</taxon>
        <taxon>Dikarya</taxon>
        <taxon>Ascomycota</taxon>
        <taxon>Saccharomycotina</taxon>
        <taxon>Saccharomycetes</taxon>
        <taxon>Saccharomycetales</taxon>
        <taxon>Saccharomycetaceae</taxon>
        <taxon>Zygosaccharomyces</taxon>
    </lineage>
</organism>
<evidence type="ECO:0000259" key="1">
    <source>
        <dbReference type="Pfam" id="PF11001"/>
    </source>
</evidence>
<feature type="domain" description="Subtelomeric hrmA-associated cluster protein AFUB-079030/YDR124W-like helical bundle" evidence="1">
    <location>
        <begin position="90"/>
        <end position="206"/>
    </location>
</feature>
<dbReference type="PANTHER" id="PTHR36102">
    <property type="entry name" value="CHROMOSOME 10, WHOLE GENOME SHOTGUN SEQUENCE"/>
    <property type="match status" value="1"/>
</dbReference>
<dbReference type="OrthoDB" id="5338458at2759"/>
<sequence>MMSTNKFNEIAVFLLKEGYEFSIFVKDKIESKSNHKFSQAYVTTAVENILPMGVWDLVDNEKITKYDSKLCTPQANYPTIPLFLKNLSITERYIHGALKLLRQVPCKAIAKAWIKVIEPRKKTKYPYIKGDISKPSWWPHDVEHREPDHLQKADRLKLMCSILIKVLPEIGRLEVIEELVRSTFALSLFKRDPDKDNLISSIFEIPKVLCNPVKMEKPTIEVIDLSYFKKRCKSMNPTVITTSRERHRHPHLPQITEGTQTPPSTAPRSMSHFERCNLSPPVLINLLVENDPDLDNYIDIINITSSPSSRN</sequence>
<gene>
    <name evidence="2" type="ORF">ZYGM_004283</name>
</gene>
<dbReference type="Pfam" id="PF11001">
    <property type="entry name" value="AFUB_07903_YDR124W_hel"/>
    <property type="match status" value="1"/>
</dbReference>
<protein>
    <recommendedName>
        <fullName evidence="1">Subtelomeric hrmA-associated cluster protein AFUB-079030/YDR124W-like helical bundle domain-containing protein</fullName>
    </recommendedName>
</protein>
<comment type="caution">
    <text evidence="2">The sequence shown here is derived from an EMBL/GenBank/DDBJ whole genome shotgun (WGS) entry which is preliminary data.</text>
</comment>
<dbReference type="PANTHER" id="PTHR36102:SF1">
    <property type="entry name" value="YDR124W-LIKE HELICAL BUNDLE DOMAIN-CONTAINING PROTEIN"/>
    <property type="match status" value="1"/>
</dbReference>
<evidence type="ECO:0000313" key="2">
    <source>
        <dbReference type="EMBL" id="GCE97628.1"/>
    </source>
</evidence>
<evidence type="ECO:0000313" key="3">
    <source>
        <dbReference type="Proteomes" id="UP000301737"/>
    </source>
</evidence>
<proteinExistence type="predicted"/>
<dbReference type="AlphaFoldDB" id="A0A4C2E6L2"/>
<dbReference type="InterPro" id="IPR047092">
    <property type="entry name" value="AFUB_07903/YDR124W-like_hel"/>
</dbReference>
<keyword evidence="3" id="KW-1185">Reference proteome</keyword>